<dbReference type="GO" id="GO:0003723">
    <property type="term" value="F:RNA binding"/>
    <property type="evidence" value="ECO:0007669"/>
    <property type="project" value="InterPro"/>
</dbReference>
<evidence type="ECO:0000256" key="2">
    <source>
        <dbReference type="ARBA" id="ARBA00004408"/>
    </source>
</evidence>
<name>H3ANC5_LATCH</name>
<dbReference type="Gene3D" id="3.40.190.10">
    <property type="entry name" value="Periplasmic binding protein-like II"/>
    <property type="match status" value="1"/>
</dbReference>
<dbReference type="STRING" id="7897.ENSLACP00000011146"/>
<evidence type="ECO:0000256" key="6">
    <source>
        <dbReference type="ARBA" id="ARBA00022490"/>
    </source>
</evidence>
<dbReference type="CDD" id="cd20398">
    <property type="entry name" value="Tudor_SMN"/>
    <property type="match status" value="1"/>
</dbReference>
<reference evidence="14" key="1">
    <citation type="submission" date="2011-08" db="EMBL/GenBank/DDBJ databases">
        <title>The draft genome of Latimeria chalumnae.</title>
        <authorList>
            <person name="Di Palma F."/>
            <person name="Alfoldi J."/>
            <person name="Johnson J."/>
            <person name="Berlin A."/>
            <person name="Gnerre S."/>
            <person name="Jaffe D."/>
            <person name="MacCallum I."/>
            <person name="Young S."/>
            <person name="Walker B.J."/>
            <person name="Lander E."/>
            <person name="Lindblad-Toh K."/>
        </authorList>
    </citation>
    <scope>NUCLEOTIDE SEQUENCE [LARGE SCALE GENOMIC DNA]</scope>
    <source>
        <strain evidence="14">Wild caught</strain>
    </source>
</reference>
<feature type="compositionally biased region" description="Basic and acidic residues" evidence="11">
    <location>
        <begin position="69"/>
        <end position="84"/>
    </location>
</feature>
<proteinExistence type="inferred from homology"/>
<keyword evidence="6" id="KW-0963">Cytoplasm</keyword>
<accession>H3ANC5</accession>
<dbReference type="GO" id="GO:0008380">
    <property type="term" value="P:RNA splicing"/>
    <property type="evidence" value="ECO:0007669"/>
    <property type="project" value="UniProtKB-KW"/>
</dbReference>
<dbReference type="Pfam" id="PF06003">
    <property type="entry name" value="SMN_Tudor"/>
    <property type="match status" value="1"/>
</dbReference>
<evidence type="ECO:0000256" key="7">
    <source>
        <dbReference type="ARBA" id="ARBA00022664"/>
    </source>
</evidence>
<evidence type="ECO:0000313" key="13">
    <source>
        <dbReference type="Ensembl" id="ENSLACP00000011146.1"/>
    </source>
</evidence>
<dbReference type="GO" id="GO:0097504">
    <property type="term" value="C:Gemini of Cajal bodies"/>
    <property type="evidence" value="ECO:0007669"/>
    <property type="project" value="UniProtKB-SubCell"/>
</dbReference>
<feature type="region of interest" description="Disordered" evidence="11">
    <location>
        <begin position="145"/>
        <end position="200"/>
    </location>
</feature>
<comment type="similarity">
    <text evidence="5">Belongs to the SMN family.</text>
</comment>
<dbReference type="EMBL" id="AFYH01129217">
    <property type="status" value="NOT_ANNOTATED_CDS"/>
    <property type="molecule type" value="Genomic_DNA"/>
</dbReference>
<dbReference type="InterPro" id="IPR049481">
    <property type="entry name" value="SMN_G2-BD"/>
</dbReference>
<gene>
    <name evidence="13" type="primary">LOC102361814</name>
</gene>
<evidence type="ECO:0000256" key="1">
    <source>
        <dbReference type="ARBA" id="ARBA00004216"/>
    </source>
</evidence>
<dbReference type="InterPro" id="IPR002999">
    <property type="entry name" value="Tudor"/>
</dbReference>
<dbReference type="Ensembl" id="ENSLACT00000011229.1">
    <property type="protein sequence ID" value="ENSLACP00000011146.1"/>
    <property type="gene ID" value="ENSLACG00000009808.1"/>
</dbReference>
<keyword evidence="7" id="KW-0507">mRNA processing</keyword>
<dbReference type="AlphaFoldDB" id="H3ANC5"/>
<dbReference type="HOGENOM" id="CLU_077852_0_0_1"/>
<dbReference type="PROSITE" id="PS50304">
    <property type="entry name" value="TUDOR"/>
    <property type="match status" value="1"/>
</dbReference>
<dbReference type="GO" id="GO:0006397">
    <property type="term" value="P:mRNA processing"/>
    <property type="evidence" value="ECO:0007669"/>
    <property type="project" value="UniProtKB-KW"/>
</dbReference>
<dbReference type="InterPro" id="IPR047298">
    <property type="entry name" value="Tudor_SMN_eumet"/>
</dbReference>
<feature type="compositionally biased region" description="Basic residues" evidence="11">
    <location>
        <begin position="180"/>
        <end position="189"/>
    </location>
</feature>
<evidence type="ECO:0000256" key="5">
    <source>
        <dbReference type="ARBA" id="ARBA00005371"/>
    </source>
</evidence>
<reference evidence="13" key="2">
    <citation type="submission" date="2025-08" db="UniProtKB">
        <authorList>
            <consortium name="Ensembl"/>
        </authorList>
    </citation>
    <scope>IDENTIFICATION</scope>
</reference>
<evidence type="ECO:0000256" key="4">
    <source>
        <dbReference type="ARBA" id="ARBA00004484"/>
    </source>
</evidence>
<dbReference type="EMBL" id="AFYH01129216">
    <property type="status" value="NOT_ANNOTATED_CDS"/>
    <property type="molecule type" value="Genomic_DNA"/>
</dbReference>
<dbReference type="EMBL" id="AFYH01129215">
    <property type="status" value="NOT_ANNOTATED_CDS"/>
    <property type="molecule type" value="Genomic_DNA"/>
</dbReference>
<comment type="subcellular location">
    <subcellularLocation>
        <location evidence="1">Cytoplasm</location>
        <location evidence="1">Myofibril</location>
        <location evidence="1">Sarcomere</location>
        <location evidence="1">Z line</location>
    </subcellularLocation>
    <subcellularLocation>
        <location evidence="3">Cytoplasmic granule</location>
    </subcellularLocation>
    <subcellularLocation>
        <location evidence="2">Nucleus</location>
        <location evidence="2">Cajal body</location>
    </subcellularLocation>
    <subcellularLocation>
        <location evidence="10">Nucleus</location>
        <location evidence="10">Gem</location>
    </subcellularLocation>
    <subcellularLocation>
        <location evidence="4">Perikaryon</location>
    </subcellularLocation>
</comment>
<dbReference type="Gene3D" id="2.30.30.140">
    <property type="match status" value="1"/>
</dbReference>
<dbReference type="OMA" id="GMATCEG"/>
<dbReference type="Bgee" id="ENSLACG00000009808">
    <property type="expression patterns" value="Expressed in chordate pharynx and 6 other cell types or tissues"/>
</dbReference>
<feature type="domain" description="Tudor" evidence="12">
    <location>
        <begin position="94"/>
        <end position="154"/>
    </location>
</feature>
<dbReference type="PANTHER" id="PTHR39267:SF1">
    <property type="entry name" value="SURVIVAL MOTOR NEURON PROTEIN"/>
    <property type="match status" value="1"/>
</dbReference>
<keyword evidence="14" id="KW-1185">Reference proteome</keyword>
<dbReference type="Pfam" id="PF20636">
    <property type="entry name" value="SMN_G2-BD"/>
    <property type="match status" value="1"/>
</dbReference>
<dbReference type="GO" id="GO:0030018">
    <property type="term" value="C:Z disc"/>
    <property type="evidence" value="ECO:0007669"/>
    <property type="project" value="UniProtKB-SubCell"/>
</dbReference>
<reference evidence="13" key="3">
    <citation type="submission" date="2025-09" db="UniProtKB">
        <authorList>
            <consortium name="Ensembl"/>
        </authorList>
    </citation>
    <scope>IDENTIFICATION</scope>
</reference>
<dbReference type="Proteomes" id="UP000008672">
    <property type="component" value="Unassembled WGS sequence"/>
</dbReference>
<sequence>MGHAGGGGGVKGMATCEGEIVYQLGDKNEGSDVHDDTALVKAYEKAVQSCKDSLRSNESSDNQEEHEEGESKPKEKTEKEKKASSEVLSEGLREWKVGDSCRAMWSEDGFVYAATVQSINESKQTCVVMFEGYGNEDELSLADLLPPSDAVDRNGQERAQEKAGKTRAASSQEQEQATKKQSKSSKKSSNHWSNWPWPVPPPSPGPLPHVPAYNSTQDYPWYGMPPPHLQGHPPLVPSWPPVIPPFPPPPPPVTPEFDDDADSTLVCMLLAWYMSGYHTGYYMGLKHGQAKATGSSQKKHPKRK</sequence>
<evidence type="ECO:0000256" key="9">
    <source>
        <dbReference type="ARBA" id="ARBA00023242"/>
    </source>
</evidence>
<dbReference type="SUPFAM" id="SSF63748">
    <property type="entry name" value="Tudor/PWWP/MBT"/>
    <property type="match status" value="1"/>
</dbReference>
<dbReference type="GO" id="GO:0015030">
    <property type="term" value="C:Cajal body"/>
    <property type="evidence" value="ECO:0007669"/>
    <property type="project" value="UniProtKB-SubCell"/>
</dbReference>
<dbReference type="EMBL" id="AFYH01129214">
    <property type="status" value="NOT_ANNOTATED_CDS"/>
    <property type="molecule type" value="Genomic_DNA"/>
</dbReference>
<feature type="compositionally biased region" description="Basic and acidic residues" evidence="11">
    <location>
        <begin position="150"/>
        <end position="164"/>
    </location>
</feature>
<evidence type="ECO:0000256" key="8">
    <source>
        <dbReference type="ARBA" id="ARBA00023187"/>
    </source>
</evidence>
<protein>
    <recommendedName>
        <fullName evidence="12">Tudor domain-containing protein</fullName>
    </recommendedName>
</protein>
<dbReference type="SMART" id="SM00333">
    <property type="entry name" value="TUDOR"/>
    <property type="match status" value="1"/>
</dbReference>
<dbReference type="PANTHER" id="PTHR39267">
    <property type="entry name" value="SURVIVAL MOTOR NEURON-LIKE PROTEIN 1"/>
    <property type="match status" value="1"/>
</dbReference>
<evidence type="ECO:0000313" key="14">
    <source>
        <dbReference type="Proteomes" id="UP000008672"/>
    </source>
</evidence>
<dbReference type="CDD" id="cd22852">
    <property type="entry name" value="SMN_C"/>
    <property type="match status" value="1"/>
</dbReference>
<keyword evidence="9" id="KW-0539">Nucleus</keyword>
<evidence type="ECO:0000256" key="10">
    <source>
        <dbReference type="ARBA" id="ARBA00034695"/>
    </source>
</evidence>
<feature type="region of interest" description="Disordered" evidence="11">
    <location>
        <begin position="51"/>
        <end position="89"/>
    </location>
</feature>
<dbReference type="EMBL" id="AFYH01129218">
    <property type="status" value="NOT_ANNOTATED_CDS"/>
    <property type="molecule type" value="Genomic_DNA"/>
</dbReference>
<dbReference type="GeneTree" id="ENSGT00940000153352"/>
<evidence type="ECO:0000256" key="11">
    <source>
        <dbReference type="SAM" id="MobiDB-lite"/>
    </source>
</evidence>
<dbReference type="GO" id="GO:0043204">
    <property type="term" value="C:perikaryon"/>
    <property type="evidence" value="ECO:0007669"/>
    <property type="project" value="UniProtKB-SubCell"/>
</dbReference>
<dbReference type="InParanoid" id="H3ANC5"/>
<evidence type="ECO:0000256" key="3">
    <source>
        <dbReference type="ARBA" id="ARBA00004463"/>
    </source>
</evidence>
<dbReference type="Pfam" id="PF20635">
    <property type="entry name" value="SMN_YG-box"/>
    <property type="match status" value="1"/>
</dbReference>
<dbReference type="eggNOG" id="KOG4327">
    <property type="taxonomic scope" value="Eukaryota"/>
</dbReference>
<dbReference type="InterPro" id="IPR010304">
    <property type="entry name" value="SMN_Tudor"/>
</dbReference>
<dbReference type="FunCoup" id="H3ANC5">
    <property type="interactions" value="749"/>
</dbReference>
<dbReference type="InterPro" id="IPR047313">
    <property type="entry name" value="SMN_C"/>
</dbReference>
<evidence type="ECO:0000259" key="12">
    <source>
        <dbReference type="PROSITE" id="PS50304"/>
    </source>
</evidence>
<organism evidence="13 14">
    <name type="scientific">Latimeria chalumnae</name>
    <name type="common">Coelacanth</name>
    <dbReference type="NCBI Taxonomy" id="7897"/>
    <lineage>
        <taxon>Eukaryota</taxon>
        <taxon>Metazoa</taxon>
        <taxon>Chordata</taxon>
        <taxon>Craniata</taxon>
        <taxon>Vertebrata</taxon>
        <taxon>Euteleostomi</taxon>
        <taxon>Coelacanthiformes</taxon>
        <taxon>Coelacanthidae</taxon>
        <taxon>Latimeria</taxon>
    </lineage>
</organism>
<dbReference type="InterPro" id="IPR040424">
    <property type="entry name" value="Smn1"/>
</dbReference>
<keyword evidence="8" id="KW-0508">mRNA splicing</keyword>